<organism evidence="8 9">
    <name type="scientific">Niastella populi</name>
    <dbReference type="NCBI Taxonomy" id="550983"/>
    <lineage>
        <taxon>Bacteria</taxon>
        <taxon>Pseudomonadati</taxon>
        <taxon>Bacteroidota</taxon>
        <taxon>Chitinophagia</taxon>
        <taxon>Chitinophagales</taxon>
        <taxon>Chitinophagaceae</taxon>
        <taxon>Niastella</taxon>
    </lineage>
</organism>
<dbReference type="PANTHER" id="PTHR33307:SF6">
    <property type="entry name" value="ALPHA-RHAMNOSIDASE (EUROFUNG)-RELATED"/>
    <property type="match status" value="1"/>
</dbReference>
<dbReference type="GO" id="GO:0005975">
    <property type="term" value="P:carbohydrate metabolic process"/>
    <property type="evidence" value="ECO:0007669"/>
    <property type="project" value="InterPro"/>
</dbReference>
<dbReference type="Gene3D" id="1.50.10.10">
    <property type="match status" value="1"/>
</dbReference>
<dbReference type="InterPro" id="IPR035396">
    <property type="entry name" value="Bac_rhamnosid6H"/>
</dbReference>
<dbReference type="Gene3D" id="2.60.420.10">
    <property type="entry name" value="Maltose phosphorylase, domain 3"/>
    <property type="match status" value="1"/>
</dbReference>
<evidence type="ECO:0000259" key="4">
    <source>
        <dbReference type="Pfam" id="PF05592"/>
    </source>
</evidence>
<evidence type="ECO:0000259" key="5">
    <source>
        <dbReference type="Pfam" id="PF08531"/>
    </source>
</evidence>
<dbReference type="Pfam" id="PF25788">
    <property type="entry name" value="Ig_Rha78A_N"/>
    <property type="match status" value="1"/>
</dbReference>
<dbReference type="Pfam" id="PF08531">
    <property type="entry name" value="Bac_rhamnosid_N"/>
    <property type="match status" value="1"/>
</dbReference>
<proteinExistence type="predicted"/>
<feature type="domain" description="Alpha-L-rhamnosidase C-terminal" evidence="7">
    <location>
        <begin position="795"/>
        <end position="867"/>
    </location>
</feature>
<evidence type="ECO:0000313" key="8">
    <source>
        <dbReference type="EMBL" id="OQP56411.1"/>
    </source>
</evidence>
<dbReference type="Gene3D" id="2.60.40.10">
    <property type="entry name" value="Immunoglobulins"/>
    <property type="match status" value="1"/>
</dbReference>
<evidence type="ECO:0000256" key="3">
    <source>
        <dbReference type="ARBA" id="ARBA00022801"/>
    </source>
</evidence>
<evidence type="ECO:0000256" key="1">
    <source>
        <dbReference type="ARBA" id="ARBA00001445"/>
    </source>
</evidence>
<dbReference type="AlphaFoldDB" id="A0A1V9FDQ7"/>
<comment type="caution">
    <text evidence="8">The sequence shown here is derived from an EMBL/GenBank/DDBJ whole genome shotgun (WGS) entry which is preliminary data.</text>
</comment>
<dbReference type="RefSeq" id="WP_081168470.1">
    <property type="nucleotide sequence ID" value="NZ_LWBP01000199.1"/>
</dbReference>
<dbReference type="EC" id="3.2.1.40" evidence="2"/>
<reference evidence="9" key="1">
    <citation type="submission" date="2016-04" db="EMBL/GenBank/DDBJ databases">
        <authorList>
            <person name="Chen L."/>
            <person name="Zhuang W."/>
            <person name="Wang G."/>
        </authorList>
    </citation>
    <scope>NUCLEOTIDE SEQUENCE [LARGE SCALE GENOMIC DNA]</scope>
    <source>
        <strain evidence="9">208</strain>
    </source>
</reference>
<dbReference type="SUPFAM" id="SSF49265">
    <property type="entry name" value="Fibronectin type III"/>
    <property type="match status" value="1"/>
</dbReference>
<dbReference type="OrthoDB" id="9766741at2"/>
<dbReference type="PANTHER" id="PTHR33307">
    <property type="entry name" value="ALPHA-RHAMNOSIDASE (EUROFUNG)"/>
    <property type="match status" value="1"/>
</dbReference>
<accession>A0A1V9FDQ7</accession>
<dbReference type="Gene3D" id="2.60.120.260">
    <property type="entry name" value="Galactose-binding domain-like"/>
    <property type="match status" value="2"/>
</dbReference>
<evidence type="ECO:0000259" key="6">
    <source>
        <dbReference type="Pfam" id="PF17389"/>
    </source>
</evidence>
<dbReference type="GO" id="GO:0030596">
    <property type="term" value="F:alpha-L-rhamnosidase activity"/>
    <property type="evidence" value="ECO:0007669"/>
    <property type="project" value="UniProtKB-EC"/>
</dbReference>
<dbReference type="InterPro" id="IPR013783">
    <property type="entry name" value="Ig-like_fold"/>
</dbReference>
<dbReference type="InterPro" id="IPR008902">
    <property type="entry name" value="Rhamnosid_concanavalin"/>
</dbReference>
<dbReference type="InterPro" id="IPR035398">
    <property type="entry name" value="Bac_rhamnosid_C"/>
</dbReference>
<dbReference type="Pfam" id="PF17390">
    <property type="entry name" value="Bac_rhamnosid_C"/>
    <property type="match status" value="1"/>
</dbReference>
<dbReference type="InterPro" id="IPR012341">
    <property type="entry name" value="6hp_glycosidase-like_sf"/>
</dbReference>
<dbReference type="SUPFAM" id="SSF48208">
    <property type="entry name" value="Six-hairpin glycosidases"/>
    <property type="match status" value="1"/>
</dbReference>
<feature type="domain" description="Bacterial alpha-L-rhamnosidase N-terminal" evidence="5">
    <location>
        <begin position="160"/>
        <end position="330"/>
    </location>
</feature>
<name>A0A1V9FDQ7_9BACT</name>
<dbReference type="InterPro" id="IPR016007">
    <property type="entry name" value="Alpha_rhamnosid"/>
</dbReference>
<comment type="catalytic activity">
    <reaction evidence="1">
        <text>Hydrolysis of terminal non-reducing alpha-L-rhamnose residues in alpha-L-rhamnosides.</text>
        <dbReference type="EC" id="3.2.1.40"/>
    </reaction>
</comment>
<dbReference type="InterPro" id="IPR008928">
    <property type="entry name" value="6-hairpin_glycosidase_sf"/>
</dbReference>
<feature type="domain" description="Alpha-L-rhamnosidase six-hairpin glycosidase" evidence="6">
    <location>
        <begin position="443"/>
        <end position="787"/>
    </location>
</feature>
<evidence type="ECO:0000259" key="7">
    <source>
        <dbReference type="Pfam" id="PF17390"/>
    </source>
</evidence>
<dbReference type="EMBL" id="LWBP01000199">
    <property type="protein sequence ID" value="OQP56411.1"/>
    <property type="molecule type" value="Genomic_DNA"/>
</dbReference>
<keyword evidence="3" id="KW-0378">Hydrolase</keyword>
<dbReference type="Proteomes" id="UP000192276">
    <property type="component" value="Unassembled WGS sequence"/>
</dbReference>
<protein>
    <recommendedName>
        <fullName evidence="2">alpha-L-rhamnosidase</fullName>
        <ecNumber evidence="2">3.2.1.40</ecNumber>
    </recommendedName>
</protein>
<dbReference type="InterPro" id="IPR036116">
    <property type="entry name" value="FN3_sf"/>
</dbReference>
<keyword evidence="9" id="KW-1185">Reference proteome</keyword>
<dbReference type="InterPro" id="IPR013737">
    <property type="entry name" value="Bac_rhamnosid_N"/>
</dbReference>
<evidence type="ECO:0000256" key="2">
    <source>
        <dbReference type="ARBA" id="ARBA00012652"/>
    </source>
</evidence>
<gene>
    <name evidence="8" type="ORF">A4R26_04410</name>
</gene>
<feature type="domain" description="Alpha-L-rhamnosidase concanavalin-like" evidence="4">
    <location>
        <begin position="339"/>
        <end position="438"/>
    </location>
</feature>
<dbReference type="Pfam" id="PF05592">
    <property type="entry name" value="Bac_rhamnosid"/>
    <property type="match status" value="1"/>
</dbReference>
<dbReference type="Pfam" id="PF17389">
    <property type="entry name" value="Bac_rhamnosid6H"/>
    <property type="match status" value="1"/>
</dbReference>
<sequence length="910" mass="101281">MKKELVIAGCFGLLFLQRAAAQVTLQQLRTENLVNPVGLDVTTPRFSWQLAGSRRGIAQTAFEIKVSAGNNAVWKSGKVSGDQSVQVPYAGKPLQSATRYQWQVRVWDNNGRATPWSAPASFQTALPPNEWKAQWITPGFTEDAQNRPAILFRKAFGVNKKVKTATAYITAHGLYEAQLNGKRVGDAYLTPGWTSYKKRLQYQVYDVTPMLTNGQNAVGVSVGNGWYRGFLAWSGNKNSFGSDAALLFQLAITYTDGSTEMVVSDDSWKSSTGAIRYTEIYHGETIDLRQEKTGWANAGYNDAGWSNVKPENYSKDVLIATYNEPIKKHETFQPVKVLKTPNGETVLDFGQNLVGWVTIKAKGKSGDSIVIKHAEVLDKYGNFYTENLRAAKTTATYILDGNETVLEPHFTFFGFRYIKVEGYPEEIKPENFTAVALYSDMQRTGDFTCSHPLLNQLQHNIQWGQRGNFLDVPTDCPQRDERLGWTGDAQAFSRTAAFNFGVNNFFDKWMRDVAADQRADGLVPHVIPNVLHANDGASTGWADVTTILPWNMYLAYGDKRILQNQYKSMKAWVGYMQAQSKNDLWQTGSHFGDWLFFRPFDDNDGRSAVTDKYLIAQCFYANSVQIVINTATLLGQAEDVTTYQTLLNKVKAAFVKEYLTPNGRLVSGTQTAYVLALNFDMLPEQLRQQAAARLAENIRSYGNHLTTGFLGTPYLCHVLSRFGYTDLAYKLLLQESYPSWLYPVKMGATTIWERWDGQKPDSTFQTPTMNSFNHYAYGAIGDWMYRVMAGLDTYEDKPGYKHIKIKPHIGGGLTKAKASLQTNYGTATSGWAINGNELVLEVEIPANTTADIYIPGASAETITENGKAVSAQKEWQATATADKYVVVKAGSGKYRFVTAIPATPATAAAK</sequence>
<dbReference type="STRING" id="550983.A4R26_04410"/>
<evidence type="ECO:0000313" key="9">
    <source>
        <dbReference type="Proteomes" id="UP000192276"/>
    </source>
</evidence>
<dbReference type="PIRSF" id="PIRSF010631">
    <property type="entry name" value="A-rhamnsds"/>
    <property type="match status" value="1"/>
</dbReference>